<dbReference type="KEGG" id="bgt:106058633"/>
<dbReference type="STRING" id="6526.A0A2C9LW85"/>
<dbReference type="AlphaFoldDB" id="A0A2C9LW85"/>
<accession>A0A2C9LW85</accession>
<feature type="repeat" description="ANK" evidence="3">
    <location>
        <begin position="238"/>
        <end position="270"/>
    </location>
</feature>
<dbReference type="OrthoDB" id="539213at2759"/>
<dbReference type="Pfam" id="PF12796">
    <property type="entry name" value="Ank_2"/>
    <property type="match status" value="2"/>
</dbReference>
<dbReference type="SUPFAM" id="SSF48403">
    <property type="entry name" value="Ankyrin repeat"/>
    <property type="match status" value="2"/>
</dbReference>
<dbReference type="VEuPathDB" id="VectorBase:BGLB035715"/>
<gene>
    <name evidence="4" type="primary">106058633</name>
</gene>
<evidence type="ECO:0000313" key="5">
    <source>
        <dbReference type="Proteomes" id="UP000076420"/>
    </source>
</evidence>
<name>A0A2C9LW85_BIOGL</name>
<dbReference type="RefSeq" id="XP_013071543.2">
    <property type="nucleotide sequence ID" value="XM_013216089.2"/>
</dbReference>
<dbReference type="Pfam" id="PF00023">
    <property type="entry name" value="Ank"/>
    <property type="match status" value="2"/>
</dbReference>
<evidence type="ECO:0000313" key="4">
    <source>
        <dbReference type="EnsemblMetazoa" id="BGLB035715-PA"/>
    </source>
</evidence>
<keyword evidence="2 3" id="KW-0040">ANK repeat</keyword>
<evidence type="ECO:0000256" key="1">
    <source>
        <dbReference type="ARBA" id="ARBA00022737"/>
    </source>
</evidence>
<evidence type="ECO:0000256" key="3">
    <source>
        <dbReference type="PROSITE-ProRule" id="PRU00023"/>
    </source>
</evidence>
<evidence type="ECO:0000256" key="2">
    <source>
        <dbReference type="ARBA" id="ARBA00023043"/>
    </source>
</evidence>
<dbReference type="VEuPathDB" id="VectorBase:BGLAX_028970"/>
<dbReference type="Gene3D" id="1.25.40.20">
    <property type="entry name" value="Ankyrin repeat-containing domain"/>
    <property type="match status" value="3"/>
</dbReference>
<dbReference type="Proteomes" id="UP000076420">
    <property type="component" value="Unassembled WGS sequence"/>
</dbReference>
<dbReference type="PANTHER" id="PTHR24198:SF165">
    <property type="entry name" value="ANKYRIN REPEAT-CONTAINING PROTEIN-RELATED"/>
    <property type="match status" value="1"/>
</dbReference>
<reference evidence="4" key="1">
    <citation type="submission" date="2020-05" db="UniProtKB">
        <authorList>
            <consortium name="EnsemblMetazoa"/>
        </authorList>
    </citation>
    <scope>IDENTIFICATION</scope>
    <source>
        <strain evidence="4">BB02</strain>
    </source>
</reference>
<dbReference type="EnsemblMetazoa" id="BGLB035715-RA">
    <property type="protein sequence ID" value="BGLB035715-PA"/>
    <property type="gene ID" value="BGLB035715"/>
</dbReference>
<dbReference type="PANTHER" id="PTHR24198">
    <property type="entry name" value="ANKYRIN REPEAT AND PROTEIN KINASE DOMAIN-CONTAINING PROTEIN"/>
    <property type="match status" value="1"/>
</dbReference>
<dbReference type="PRINTS" id="PR01415">
    <property type="entry name" value="ANKYRIN"/>
</dbReference>
<protein>
    <submittedName>
        <fullName evidence="4">Uncharacterized protein</fullName>
    </submittedName>
</protein>
<dbReference type="PROSITE" id="PS50088">
    <property type="entry name" value="ANK_REPEAT"/>
    <property type="match status" value="3"/>
</dbReference>
<dbReference type="InterPro" id="IPR002110">
    <property type="entry name" value="Ankyrin_rpt"/>
</dbReference>
<dbReference type="PROSITE" id="PS50297">
    <property type="entry name" value="ANK_REP_REGION"/>
    <property type="match status" value="3"/>
</dbReference>
<dbReference type="InterPro" id="IPR036770">
    <property type="entry name" value="Ankyrin_rpt-contain_sf"/>
</dbReference>
<feature type="repeat" description="ANK" evidence="3">
    <location>
        <begin position="469"/>
        <end position="501"/>
    </location>
</feature>
<organism evidence="4 5">
    <name type="scientific">Biomphalaria glabrata</name>
    <name type="common">Bloodfluke planorb</name>
    <name type="synonym">Freshwater snail</name>
    <dbReference type="NCBI Taxonomy" id="6526"/>
    <lineage>
        <taxon>Eukaryota</taxon>
        <taxon>Metazoa</taxon>
        <taxon>Spiralia</taxon>
        <taxon>Lophotrochozoa</taxon>
        <taxon>Mollusca</taxon>
        <taxon>Gastropoda</taxon>
        <taxon>Heterobranchia</taxon>
        <taxon>Euthyneura</taxon>
        <taxon>Panpulmonata</taxon>
        <taxon>Hygrophila</taxon>
        <taxon>Lymnaeoidea</taxon>
        <taxon>Planorbidae</taxon>
        <taxon>Biomphalaria</taxon>
    </lineage>
</organism>
<proteinExistence type="predicted"/>
<keyword evidence="1" id="KW-0677">Repeat</keyword>
<dbReference type="SMART" id="SM00248">
    <property type="entry name" value="ANK"/>
    <property type="match status" value="9"/>
</dbReference>
<sequence>MESEAHQFENVKHKQLLLSKSIEDRQIDNSKTIIEELASFHSQCPHSLNWYLYPHPHSSPLLHAIVKGQQEIALHLLKYGCDPHTDSGLHTFSTIKTSETKMSKSLFRVLEKPGFEKVFFKILEKADKLTVDKNGDTVLHIIAKRKLCSMFEVVLTSRWLLKMTKHANNQGYLPLHLAANSNFVQFFQILYQSLSPTEVFGSSLYCDEEQENLLNQSFDLAGYITEAAVGINTQALVKKTTALHLAASERSLQMVQILLKLGADVNASDEAGKTPLVECLDQRGERNVIASSLFDIYQVCKVLLQAGANVNVKSTIRYSERRSMANDDTLSPLHLAAGIGSKDVVEILLNNGANPCQLSGDIGKIPVQFALEQGHNEAALVLLNDELYPSGFLASHLDYAFNSLLHYADRCSSEVIKKLIDLSCPLDRPNVNHLRPLDKAISSRNISFVELLLNVQPCIVNVHVYQDPNAYPPLHLAASSGNVPLCQLLLSHGADIYARPYGKHRAYRKAFKFNRYDIAVLLCEQMSRPFSLLEREELILQEQTLQCVKPDLAVRLRTRLDEVPTLVLTCLDVIRNVFIRTHLSFKNIHLLPVPETVIKALKYQNLKTDY</sequence>
<feature type="repeat" description="ANK" evidence="3">
    <location>
        <begin position="328"/>
        <end position="354"/>
    </location>
</feature>